<dbReference type="SMART" id="SM00065">
    <property type="entry name" value="GAF"/>
    <property type="match status" value="1"/>
</dbReference>
<keyword evidence="1" id="KW-0378">Hydrolase</keyword>
<keyword evidence="5" id="KW-1185">Reference proteome</keyword>
<dbReference type="InterPro" id="IPR000014">
    <property type="entry name" value="PAS"/>
</dbReference>
<protein>
    <submittedName>
        <fullName evidence="4">SpoIIE family protein phosphatase</fullName>
    </submittedName>
</protein>
<dbReference type="InterPro" id="IPR013656">
    <property type="entry name" value="PAS_4"/>
</dbReference>
<feature type="region of interest" description="Disordered" evidence="2">
    <location>
        <begin position="280"/>
        <end position="338"/>
    </location>
</feature>
<dbReference type="Proteomes" id="UP001250858">
    <property type="component" value="Chromosome"/>
</dbReference>
<name>A0ABY9S2N0_9ACTN</name>
<dbReference type="PANTHER" id="PTHR43156">
    <property type="entry name" value="STAGE II SPORULATION PROTEIN E-RELATED"/>
    <property type="match status" value="1"/>
</dbReference>
<dbReference type="Pfam" id="PF07228">
    <property type="entry name" value="SpoIIE"/>
    <property type="match status" value="1"/>
</dbReference>
<dbReference type="Gene3D" id="3.30.450.40">
    <property type="match status" value="2"/>
</dbReference>
<dbReference type="SUPFAM" id="SSF81606">
    <property type="entry name" value="PP2C-like"/>
    <property type="match status" value="1"/>
</dbReference>
<dbReference type="Pfam" id="PF13185">
    <property type="entry name" value="GAF_2"/>
    <property type="match status" value="1"/>
</dbReference>
<reference evidence="4 5" key="1">
    <citation type="submission" date="2023-09" db="EMBL/GenBank/DDBJ databases">
        <title>Complete genome of Streptomyces roseicoloratus T14.</title>
        <authorList>
            <person name="Bashizi T."/>
            <person name="Kim M.-J."/>
            <person name="Lee G."/>
            <person name="Tagele S.B."/>
            <person name="Shin J.-H."/>
        </authorList>
    </citation>
    <scope>NUCLEOTIDE SEQUENCE [LARGE SCALE GENOMIC DNA]</scope>
    <source>
        <strain evidence="4 5">T14</strain>
    </source>
</reference>
<dbReference type="EMBL" id="CP133762">
    <property type="protein sequence ID" value="WMX48666.1"/>
    <property type="molecule type" value="Genomic_DNA"/>
</dbReference>
<proteinExistence type="predicted"/>
<evidence type="ECO:0000256" key="2">
    <source>
        <dbReference type="SAM" id="MobiDB-lite"/>
    </source>
</evidence>
<feature type="region of interest" description="Disordered" evidence="2">
    <location>
        <begin position="763"/>
        <end position="783"/>
    </location>
</feature>
<dbReference type="InterPro" id="IPR003018">
    <property type="entry name" value="GAF"/>
</dbReference>
<dbReference type="InterPro" id="IPR052016">
    <property type="entry name" value="Bact_Sigma-Reg"/>
</dbReference>
<dbReference type="Pfam" id="PF08448">
    <property type="entry name" value="PAS_4"/>
    <property type="match status" value="1"/>
</dbReference>
<dbReference type="Gene3D" id="3.30.450.20">
    <property type="entry name" value="PAS domain"/>
    <property type="match status" value="1"/>
</dbReference>
<dbReference type="SMART" id="SM00091">
    <property type="entry name" value="PAS"/>
    <property type="match status" value="1"/>
</dbReference>
<sequence>MRTVAPGPGEQPDERGLLGTALADTVRHTGASAGVVYLLDEATRTLRLAVLCGLPEEVAWPWHRIPLTSAVPISDAVRENRLVWVGSQEDMVRTYPRVAASLPYRFALAATPLPGRSRPWGGLVLLWPAAHPERASRRERGHIAAEARRIAHVLELSPDPPRAPEQPRRVPLTQPHAYADRSPQAAADYAERLPEGTLALDLEGRITFVNAVAAALLGRTADRLLGTRPWHSLPWLDQPAVEDSYRTAVISREPVEFTALHPPDRPLRFQLYPDASGISVRIIPGPAPARPHAAPDSPGPTPDRPRPALNDRRQIPTDPPDLPAVPPDLPTDDRPVSVGPVSVGSESVGFQPVGTTSGASRTAHSGRLYQLLHLASALTETVAVSDVVELVAGQVLPAFGADGLVLSAAEAGRLKITGWHGYDQRTIERLDGLPLGTDVTPAGRVLATGIPSFFADVEEMSRDFPQAPVLSGKRAWAFLPLLISGRPVGCCILSYDRPHTFTADERAVLTSLAGLVAQALDRARLYDAAHGVALGLQESLLPRSLPAVPGLTMAARYLAASHGMDVGGDFYDVIRLDDTTVAAVIGDVQGHNVAAAALMGQARTAVRATAGAPPDRVLAHTNRVLTGLGADLLVSCLYARIDLARGRAELASAGHPPPLLHRPGEEGLVVELDPAPLLGIDTGTDYPVTDLALPTGSTLALYTDGLVEVPGTDPDRTAAHLAEHLAHRRDEDVERLIDHLIRRAWPNGGHTDDTALLLLRTTGRGSGASHGTTPPDPRDPRTP</sequence>
<dbReference type="PROSITE" id="PS50112">
    <property type="entry name" value="PAS"/>
    <property type="match status" value="1"/>
</dbReference>
<dbReference type="SUPFAM" id="SSF55781">
    <property type="entry name" value="GAF domain-like"/>
    <property type="match status" value="2"/>
</dbReference>
<dbReference type="RefSeq" id="WP_309550053.1">
    <property type="nucleotide sequence ID" value="NZ_CP133762.1"/>
</dbReference>
<organism evidence="4 5">
    <name type="scientific">Streptomyces roseicoloratus</name>
    <dbReference type="NCBI Taxonomy" id="2508722"/>
    <lineage>
        <taxon>Bacteria</taxon>
        <taxon>Bacillati</taxon>
        <taxon>Actinomycetota</taxon>
        <taxon>Actinomycetes</taxon>
        <taxon>Kitasatosporales</taxon>
        <taxon>Streptomycetaceae</taxon>
        <taxon>Streptomyces</taxon>
    </lineage>
</organism>
<dbReference type="SUPFAM" id="SSF55785">
    <property type="entry name" value="PYP-like sensor domain (PAS domain)"/>
    <property type="match status" value="1"/>
</dbReference>
<dbReference type="InterPro" id="IPR036457">
    <property type="entry name" value="PPM-type-like_dom_sf"/>
</dbReference>
<dbReference type="InterPro" id="IPR029016">
    <property type="entry name" value="GAF-like_dom_sf"/>
</dbReference>
<feature type="compositionally biased region" description="Pro residues" evidence="2">
    <location>
        <begin position="317"/>
        <end position="329"/>
    </location>
</feature>
<feature type="compositionally biased region" description="Basic and acidic residues" evidence="2">
    <location>
        <begin position="303"/>
        <end position="315"/>
    </location>
</feature>
<dbReference type="Gene3D" id="3.60.40.10">
    <property type="entry name" value="PPM-type phosphatase domain"/>
    <property type="match status" value="1"/>
</dbReference>
<evidence type="ECO:0000259" key="3">
    <source>
        <dbReference type="PROSITE" id="PS50112"/>
    </source>
</evidence>
<evidence type="ECO:0000313" key="4">
    <source>
        <dbReference type="EMBL" id="WMX48666.1"/>
    </source>
</evidence>
<dbReference type="CDD" id="cd00130">
    <property type="entry name" value="PAS"/>
    <property type="match status" value="1"/>
</dbReference>
<dbReference type="InterPro" id="IPR001932">
    <property type="entry name" value="PPM-type_phosphatase-like_dom"/>
</dbReference>
<gene>
    <name evidence="4" type="ORF">RGF97_33075</name>
</gene>
<feature type="domain" description="PAS" evidence="3">
    <location>
        <begin position="182"/>
        <end position="226"/>
    </location>
</feature>
<accession>A0ABY9S2N0</accession>
<dbReference type="PANTHER" id="PTHR43156:SF2">
    <property type="entry name" value="STAGE II SPORULATION PROTEIN E"/>
    <property type="match status" value="1"/>
</dbReference>
<evidence type="ECO:0000313" key="5">
    <source>
        <dbReference type="Proteomes" id="UP001250858"/>
    </source>
</evidence>
<dbReference type="SMART" id="SM00331">
    <property type="entry name" value="PP2C_SIG"/>
    <property type="match status" value="1"/>
</dbReference>
<evidence type="ECO:0000256" key="1">
    <source>
        <dbReference type="ARBA" id="ARBA00022801"/>
    </source>
</evidence>
<dbReference type="InterPro" id="IPR035965">
    <property type="entry name" value="PAS-like_dom_sf"/>
</dbReference>